<reference evidence="2" key="1">
    <citation type="submission" date="2016-10" db="EMBL/GenBank/DDBJ databases">
        <authorList>
            <person name="Varghese N."/>
            <person name="Submissions S."/>
        </authorList>
    </citation>
    <scope>NUCLEOTIDE SEQUENCE [LARGE SCALE GENOMIC DNA]</scope>
    <source>
        <strain evidence="2">DSM 19110</strain>
    </source>
</reference>
<accession>A0A1G9SK33</accession>
<dbReference type="AlphaFoldDB" id="A0A1G9SK33"/>
<name>A0A1G9SK33_9SPHI</name>
<dbReference type="Proteomes" id="UP000183200">
    <property type="component" value="Unassembled WGS sequence"/>
</dbReference>
<gene>
    <name evidence="1" type="ORF">SAMN05421820_103631</name>
</gene>
<evidence type="ECO:0000313" key="1">
    <source>
        <dbReference type="EMBL" id="SDM35853.1"/>
    </source>
</evidence>
<dbReference type="OrthoDB" id="769172at2"/>
<keyword evidence="2" id="KW-1185">Reference proteome</keyword>
<sequence>MKNKKQMKWTFLMVALVIFAWGCKKDNADDTTVYNWKRDLYRGAITKEGPALVGSSEITIGTNAVYVSSDYVFLTERQKNKQKDSIYRTSGRMFAYKYEKIKTK</sequence>
<protein>
    <submittedName>
        <fullName evidence="1">Uncharacterized protein</fullName>
    </submittedName>
</protein>
<evidence type="ECO:0000313" key="2">
    <source>
        <dbReference type="Proteomes" id="UP000183200"/>
    </source>
</evidence>
<proteinExistence type="predicted"/>
<dbReference type="EMBL" id="FNGY01000003">
    <property type="protein sequence ID" value="SDM35853.1"/>
    <property type="molecule type" value="Genomic_DNA"/>
</dbReference>
<organism evidence="1 2">
    <name type="scientific">Pedobacter steynii</name>
    <dbReference type="NCBI Taxonomy" id="430522"/>
    <lineage>
        <taxon>Bacteria</taxon>
        <taxon>Pseudomonadati</taxon>
        <taxon>Bacteroidota</taxon>
        <taxon>Sphingobacteriia</taxon>
        <taxon>Sphingobacteriales</taxon>
        <taxon>Sphingobacteriaceae</taxon>
        <taxon>Pedobacter</taxon>
    </lineage>
</organism>
<dbReference type="RefSeq" id="WP_074606509.1">
    <property type="nucleotide sequence ID" value="NZ_FNGY01000003.1"/>
</dbReference>